<evidence type="ECO:0000256" key="2">
    <source>
        <dbReference type="ARBA" id="ARBA00022649"/>
    </source>
</evidence>
<dbReference type="PANTHER" id="PTHR34139:SF1">
    <property type="entry name" value="RNASE MJ1380-RELATED"/>
    <property type="match status" value="1"/>
</dbReference>
<reference evidence="8" key="1">
    <citation type="submission" date="2016-01" db="EMBL/GenBank/DDBJ databases">
        <authorList>
            <person name="Regsiter A."/>
            <person name="william w."/>
        </authorList>
    </citation>
    <scope>NUCLEOTIDE SEQUENCE [LARGE SCALE GENOMIC DNA]</scope>
    <source>
        <strain evidence="8">CFBP 6623</strain>
    </source>
</reference>
<dbReference type="EMBL" id="FBWK01000005">
    <property type="protein sequence ID" value="CUX09748.1"/>
    <property type="molecule type" value="Genomic_DNA"/>
</dbReference>
<dbReference type="InterPro" id="IPR008201">
    <property type="entry name" value="HepT-like"/>
</dbReference>
<evidence type="ECO:0000313" key="8">
    <source>
        <dbReference type="Proteomes" id="UP000191988"/>
    </source>
</evidence>
<sequence>MRVERLHVYLQDIRQVASETIDFVRPKTKDEFLADLVRQRAVAMNLLIIGETTARIMEEFPAFVADFPDIPWVKMRGMRNRIAHGYMSINLETVWDTTQTAIPDLLDKLSLLHNWHAQGE</sequence>
<keyword evidence="3" id="KW-0540">Nuclease</keyword>
<dbReference type="InterPro" id="IPR037038">
    <property type="entry name" value="HepT-like_sf"/>
</dbReference>
<dbReference type="STRING" id="1183432.AGR3A_Cc130009"/>
<dbReference type="Pfam" id="PF01934">
    <property type="entry name" value="HepT-like"/>
    <property type="match status" value="1"/>
</dbReference>
<dbReference type="InterPro" id="IPR051813">
    <property type="entry name" value="HepT_RNase_toxin"/>
</dbReference>
<keyword evidence="5" id="KW-0378">Hydrolase</keyword>
<dbReference type="PANTHER" id="PTHR34139">
    <property type="entry name" value="UPF0331 PROTEIN MJ0127"/>
    <property type="match status" value="1"/>
</dbReference>
<dbReference type="GO" id="GO:0016787">
    <property type="term" value="F:hydrolase activity"/>
    <property type="evidence" value="ECO:0007669"/>
    <property type="project" value="UniProtKB-KW"/>
</dbReference>
<dbReference type="GO" id="GO:0000166">
    <property type="term" value="F:nucleotide binding"/>
    <property type="evidence" value="ECO:0007669"/>
    <property type="project" value="UniProtKB-KW"/>
</dbReference>
<keyword evidence="4" id="KW-0547">Nucleotide-binding</keyword>
<protein>
    <recommendedName>
        <fullName evidence="9">DUF86 domain-containing protein</fullName>
    </recommendedName>
</protein>
<keyword evidence="1" id="KW-0597">Phosphoprotein</keyword>
<evidence type="ECO:0000256" key="5">
    <source>
        <dbReference type="ARBA" id="ARBA00022801"/>
    </source>
</evidence>
<comment type="similarity">
    <text evidence="6">Belongs to the HepT RNase toxin family.</text>
</comment>
<name>A0A1S7NP28_9HYPH</name>
<gene>
    <name evidence="7" type="ORF">AGR3A_Cc130009</name>
</gene>
<evidence type="ECO:0000256" key="3">
    <source>
        <dbReference type="ARBA" id="ARBA00022722"/>
    </source>
</evidence>
<dbReference type="AlphaFoldDB" id="A0A1S7NP28"/>
<dbReference type="Gene3D" id="1.20.120.580">
    <property type="entry name" value="bsu32300-like"/>
    <property type="match status" value="1"/>
</dbReference>
<keyword evidence="8" id="KW-1185">Reference proteome</keyword>
<dbReference type="Proteomes" id="UP000191988">
    <property type="component" value="Unassembled WGS sequence"/>
</dbReference>
<evidence type="ECO:0000256" key="1">
    <source>
        <dbReference type="ARBA" id="ARBA00022553"/>
    </source>
</evidence>
<evidence type="ECO:0000313" key="7">
    <source>
        <dbReference type="EMBL" id="CUX09748.1"/>
    </source>
</evidence>
<dbReference type="GO" id="GO:0110001">
    <property type="term" value="C:toxin-antitoxin complex"/>
    <property type="evidence" value="ECO:0007669"/>
    <property type="project" value="InterPro"/>
</dbReference>
<organism evidence="7 8">
    <name type="scientific">Agrobacterium tomkonis CFBP 6623</name>
    <dbReference type="NCBI Taxonomy" id="1183432"/>
    <lineage>
        <taxon>Bacteria</taxon>
        <taxon>Pseudomonadati</taxon>
        <taxon>Pseudomonadota</taxon>
        <taxon>Alphaproteobacteria</taxon>
        <taxon>Hyphomicrobiales</taxon>
        <taxon>Rhizobiaceae</taxon>
        <taxon>Rhizobium/Agrobacterium group</taxon>
        <taxon>Agrobacterium</taxon>
        <taxon>Agrobacterium tumefaciens complex</taxon>
    </lineage>
</organism>
<accession>A0A1S7NP28</accession>
<proteinExistence type="inferred from homology"/>
<keyword evidence="2" id="KW-1277">Toxin-antitoxin system</keyword>
<dbReference type="RefSeq" id="WP_046797872.1">
    <property type="nucleotide sequence ID" value="NZ_LT009723.1"/>
</dbReference>
<evidence type="ECO:0008006" key="9">
    <source>
        <dbReference type="Google" id="ProtNLM"/>
    </source>
</evidence>
<dbReference type="GO" id="GO:0004540">
    <property type="term" value="F:RNA nuclease activity"/>
    <property type="evidence" value="ECO:0007669"/>
    <property type="project" value="InterPro"/>
</dbReference>
<evidence type="ECO:0000256" key="4">
    <source>
        <dbReference type="ARBA" id="ARBA00022741"/>
    </source>
</evidence>
<evidence type="ECO:0000256" key="6">
    <source>
        <dbReference type="ARBA" id="ARBA00024207"/>
    </source>
</evidence>